<feature type="signal peptide" evidence="1">
    <location>
        <begin position="1"/>
        <end position="26"/>
    </location>
</feature>
<dbReference type="RefSeq" id="WP_226766803.1">
    <property type="nucleotide sequence ID" value="NZ_BAAAEO010000003.1"/>
</dbReference>
<dbReference type="Proteomes" id="UP001501169">
    <property type="component" value="Unassembled WGS sequence"/>
</dbReference>
<proteinExistence type="predicted"/>
<gene>
    <name evidence="3" type="ORF">GCM10009098_24280</name>
</gene>
<protein>
    <recommendedName>
        <fullName evidence="2">PRC-barrel domain-containing protein</fullName>
    </recommendedName>
</protein>
<dbReference type="SUPFAM" id="SSF50346">
    <property type="entry name" value="PRC-barrel domain"/>
    <property type="match status" value="1"/>
</dbReference>
<dbReference type="Pfam" id="PF05239">
    <property type="entry name" value="PRC"/>
    <property type="match status" value="1"/>
</dbReference>
<name>A0ABP3P0W1_9GAMM</name>
<organism evidence="3 4">
    <name type="scientific">Rheinheimera aquimaris</name>
    <dbReference type="NCBI Taxonomy" id="412437"/>
    <lineage>
        <taxon>Bacteria</taxon>
        <taxon>Pseudomonadati</taxon>
        <taxon>Pseudomonadota</taxon>
        <taxon>Gammaproteobacteria</taxon>
        <taxon>Chromatiales</taxon>
        <taxon>Chromatiaceae</taxon>
        <taxon>Rheinheimera</taxon>
    </lineage>
</organism>
<keyword evidence="4" id="KW-1185">Reference proteome</keyword>
<feature type="domain" description="PRC-barrel" evidence="2">
    <location>
        <begin position="79"/>
        <end position="135"/>
    </location>
</feature>
<sequence>MKKLNSLVFYALVAPVVVLGAGNVLAQQPVEQTSQRDLNKQPVMQTDAQKEIDRKNIQGKTRMQNSDYLGSVPANGAHASHLIGADVQTANNEDIGDVNDLIIGSNGQVMAIVVSVGGFLGMGEKDVAIGWDHIKRSGTADDMELRVDVTRDELKAAPTFTKRD</sequence>
<dbReference type="InterPro" id="IPR011033">
    <property type="entry name" value="PRC_barrel-like_sf"/>
</dbReference>
<evidence type="ECO:0000259" key="2">
    <source>
        <dbReference type="Pfam" id="PF05239"/>
    </source>
</evidence>
<evidence type="ECO:0000313" key="3">
    <source>
        <dbReference type="EMBL" id="GAA0555519.1"/>
    </source>
</evidence>
<dbReference type="EMBL" id="BAAAEO010000003">
    <property type="protein sequence ID" value="GAA0555519.1"/>
    <property type="molecule type" value="Genomic_DNA"/>
</dbReference>
<feature type="chain" id="PRO_5047358136" description="PRC-barrel domain-containing protein" evidence="1">
    <location>
        <begin position="27"/>
        <end position="164"/>
    </location>
</feature>
<reference evidence="4" key="1">
    <citation type="journal article" date="2019" name="Int. J. Syst. Evol. Microbiol.">
        <title>The Global Catalogue of Microorganisms (GCM) 10K type strain sequencing project: providing services to taxonomists for standard genome sequencing and annotation.</title>
        <authorList>
            <consortium name="The Broad Institute Genomics Platform"/>
            <consortium name="The Broad Institute Genome Sequencing Center for Infectious Disease"/>
            <person name="Wu L."/>
            <person name="Ma J."/>
        </authorList>
    </citation>
    <scope>NUCLEOTIDE SEQUENCE [LARGE SCALE GENOMIC DNA]</scope>
    <source>
        <strain evidence="4">JCM 14331</strain>
    </source>
</reference>
<dbReference type="Gene3D" id="2.30.30.240">
    <property type="entry name" value="PRC-barrel domain"/>
    <property type="match status" value="1"/>
</dbReference>
<dbReference type="PANTHER" id="PTHR36505:SF1">
    <property type="entry name" value="BLR1072 PROTEIN"/>
    <property type="match status" value="1"/>
</dbReference>
<accession>A0ABP3P0W1</accession>
<dbReference type="InterPro" id="IPR027275">
    <property type="entry name" value="PRC-brl_dom"/>
</dbReference>
<keyword evidence="1" id="KW-0732">Signal</keyword>
<evidence type="ECO:0000256" key="1">
    <source>
        <dbReference type="SAM" id="SignalP"/>
    </source>
</evidence>
<dbReference type="PANTHER" id="PTHR36505">
    <property type="entry name" value="BLR1072 PROTEIN"/>
    <property type="match status" value="1"/>
</dbReference>
<comment type="caution">
    <text evidence="3">The sequence shown here is derived from an EMBL/GenBank/DDBJ whole genome shotgun (WGS) entry which is preliminary data.</text>
</comment>
<evidence type="ECO:0000313" key="4">
    <source>
        <dbReference type="Proteomes" id="UP001501169"/>
    </source>
</evidence>